<sequence length="140" mass="15714">MTPHFDPKELFDTAYVKFFDEAPKAAALKAGELGVNIDIFRQVKVHYRKAKENSAARVLADICQDIQIDGYIGGLEDSALRVGMSYVTVQRWRSRFYENGLLDLHNRNGLYSVNPKMAILKGADGKVIKPRSSQSGVFTF</sequence>
<dbReference type="Proteomes" id="UP000436822">
    <property type="component" value="Unassembled WGS sequence"/>
</dbReference>
<dbReference type="RefSeq" id="WP_159810634.1">
    <property type="nucleotide sequence ID" value="NZ_BLJE01000007.1"/>
</dbReference>
<dbReference type="OrthoDB" id="7847600at2"/>
<evidence type="ECO:0000313" key="2">
    <source>
        <dbReference type="Proteomes" id="UP000436822"/>
    </source>
</evidence>
<gene>
    <name evidence="1" type="ORF">KIN_41070</name>
</gene>
<reference evidence="1 2" key="1">
    <citation type="submission" date="2019-12" db="EMBL/GenBank/DDBJ databases">
        <title>Litoreibacter badius sp. nov., a novel bacteriochlorophyll a-containing bacterium in the genus Litoreibacter.</title>
        <authorList>
            <person name="Kanamuro M."/>
            <person name="Takabe Y."/>
            <person name="Mori K."/>
            <person name="Takaichi S."/>
            <person name="Hanada S."/>
        </authorList>
    </citation>
    <scope>NUCLEOTIDE SEQUENCE [LARGE SCALE GENOMIC DNA]</scope>
    <source>
        <strain evidence="1 2">K6</strain>
    </source>
</reference>
<organism evidence="1 2">
    <name type="scientific">Litoreibacter roseus</name>
    <dbReference type="NCBI Taxonomy" id="2601869"/>
    <lineage>
        <taxon>Bacteria</taxon>
        <taxon>Pseudomonadati</taxon>
        <taxon>Pseudomonadota</taxon>
        <taxon>Alphaproteobacteria</taxon>
        <taxon>Rhodobacterales</taxon>
        <taxon>Roseobacteraceae</taxon>
        <taxon>Litoreibacter</taxon>
    </lineage>
</organism>
<dbReference type="AlphaFoldDB" id="A0A6N6JL48"/>
<keyword evidence="2" id="KW-1185">Reference proteome</keyword>
<name>A0A6N6JL48_9RHOB</name>
<accession>A0A6N6JL48</accession>
<dbReference type="EMBL" id="BLJE01000007">
    <property type="protein sequence ID" value="GFE67033.1"/>
    <property type="molecule type" value="Genomic_DNA"/>
</dbReference>
<evidence type="ECO:0000313" key="1">
    <source>
        <dbReference type="EMBL" id="GFE67033.1"/>
    </source>
</evidence>
<comment type="caution">
    <text evidence="1">The sequence shown here is derived from an EMBL/GenBank/DDBJ whole genome shotgun (WGS) entry which is preliminary data.</text>
</comment>
<evidence type="ECO:0008006" key="3">
    <source>
        <dbReference type="Google" id="ProtNLM"/>
    </source>
</evidence>
<protein>
    <recommendedName>
        <fullName evidence="3">Helix-turn-helix domain-containing protein</fullName>
    </recommendedName>
</protein>
<proteinExistence type="predicted"/>